<evidence type="ECO:0000259" key="4">
    <source>
        <dbReference type="SMART" id="SM00861"/>
    </source>
</evidence>
<comment type="cofactor">
    <cofactor evidence="1">
        <name>thiamine diphosphate</name>
        <dbReference type="ChEBI" id="CHEBI:58937"/>
    </cofactor>
</comment>
<dbReference type="CDD" id="cd07033">
    <property type="entry name" value="TPP_PYR_DXS_TK_like"/>
    <property type="match status" value="1"/>
</dbReference>
<dbReference type="RefSeq" id="WP_006304875.1">
    <property type="nucleotide sequence ID" value="NZ_GL892076.1"/>
</dbReference>
<dbReference type="EC" id="2.2.1.7" evidence="5"/>
<evidence type="ECO:0000256" key="3">
    <source>
        <dbReference type="ARBA" id="ARBA00023052"/>
    </source>
</evidence>
<dbReference type="AlphaFoldDB" id="F5RII0"/>
<dbReference type="EMBL" id="AFHQ01000003">
    <property type="protein sequence ID" value="EGK62589.1"/>
    <property type="molecule type" value="Genomic_DNA"/>
</dbReference>
<evidence type="ECO:0000256" key="2">
    <source>
        <dbReference type="ARBA" id="ARBA00007131"/>
    </source>
</evidence>
<proteinExistence type="inferred from homology"/>
<dbReference type="PANTHER" id="PTHR43825">
    <property type="entry name" value="PYRUVATE DEHYDROGENASE E1 COMPONENT"/>
    <property type="match status" value="1"/>
</dbReference>
<dbReference type="InterPro" id="IPR033248">
    <property type="entry name" value="Transketolase_C"/>
</dbReference>
<keyword evidence="3" id="KW-0786">Thiamine pyrophosphate</keyword>
<dbReference type="PANTHER" id="PTHR43825:SF1">
    <property type="entry name" value="TRANSKETOLASE-LIKE PYRIMIDINE-BINDING DOMAIN-CONTAINING PROTEIN"/>
    <property type="match status" value="1"/>
</dbReference>
<dbReference type="GO" id="GO:0008661">
    <property type="term" value="F:1-deoxy-D-xylulose-5-phosphate synthase activity"/>
    <property type="evidence" value="ECO:0007669"/>
    <property type="project" value="UniProtKB-EC"/>
</dbReference>
<dbReference type="InterPro" id="IPR029061">
    <property type="entry name" value="THDP-binding"/>
</dbReference>
<dbReference type="HOGENOM" id="CLU_009227_1_1_9"/>
<dbReference type="Pfam" id="PF02779">
    <property type="entry name" value="Transket_pyr"/>
    <property type="match status" value="1"/>
</dbReference>
<dbReference type="SUPFAM" id="SSF52922">
    <property type="entry name" value="TK C-terminal domain-like"/>
    <property type="match status" value="1"/>
</dbReference>
<evidence type="ECO:0000313" key="6">
    <source>
        <dbReference type="Proteomes" id="UP000004067"/>
    </source>
</evidence>
<dbReference type="STRING" id="888060.HMPREF9081_0065"/>
<keyword evidence="5" id="KW-0808">Transferase</keyword>
<dbReference type="FunFam" id="3.40.50.970:FF:000129">
    <property type="entry name" value="Transketolase"/>
    <property type="match status" value="1"/>
</dbReference>
<dbReference type="InterPro" id="IPR051157">
    <property type="entry name" value="PDH/Transketolase"/>
</dbReference>
<organism evidence="5 6">
    <name type="scientific">Centipeda periodontii DSM 2778</name>
    <dbReference type="NCBI Taxonomy" id="888060"/>
    <lineage>
        <taxon>Bacteria</taxon>
        <taxon>Bacillati</taxon>
        <taxon>Bacillota</taxon>
        <taxon>Negativicutes</taxon>
        <taxon>Selenomonadales</taxon>
        <taxon>Selenomonadaceae</taxon>
        <taxon>Centipeda</taxon>
    </lineage>
</organism>
<keyword evidence="6" id="KW-1185">Reference proteome</keyword>
<evidence type="ECO:0000256" key="1">
    <source>
        <dbReference type="ARBA" id="ARBA00001964"/>
    </source>
</evidence>
<sequence length="323" mass="34524">MELTKSKARLWSKLGSRAVFGMALFDMAERGMDFYAMSGDLVRSSGLGRFQEIFPERCINMGIAEQNMVGVAGGMAKDGTPIFATSFAPFITMRAAEQVRMNMGYMQLNVKTVGLGSGLIMAQLGNSHFGIEDVAVMRAIPNITVVSPADCGSIVKTVEEITHHKGPVYLRLTGGPGNPVVYSEEYDFVIGKAITLREGADVAIVAVGTMVHTALAAAEMLGESGLSVQVVDMHTIKPLDTNCLDGLLSHRLLVTVEEHTVCGGLGGAVAEYLAPKAKRPPHLLIGIADEFPHTGSYDYMLKACGLTAEQIATRIRTAIDETA</sequence>
<comment type="caution">
    <text evidence="5">The sequence shown here is derived from an EMBL/GenBank/DDBJ whole genome shotgun (WGS) entry which is preliminary data.</text>
</comment>
<accession>F5RII0</accession>
<comment type="similarity">
    <text evidence="2">Belongs to the transketolase family.</text>
</comment>
<protein>
    <submittedName>
        <fullName evidence="5">1-deoxy-D-xylulose-5-phosphate synthase</fullName>
        <ecNumber evidence="5">2.2.1.7</ecNumber>
    </submittedName>
</protein>
<dbReference type="SUPFAM" id="SSF52518">
    <property type="entry name" value="Thiamin diphosphate-binding fold (THDP-binding)"/>
    <property type="match status" value="1"/>
</dbReference>
<reference evidence="5 6" key="1">
    <citation type="submission" date="2011-04" db="EMBL/GenBank/DDBJ databases">
        <authorList>
            <person name="Muzny D."/>
            <person name="Qin X."/>
            <person name="Deng J."/>
            <person name="Jiang H."/>
            <person name="Liu Y."/>
            <person name="Qu J."/>
            <person name="Song X.-Z."/>
            <person name="Zhang L."/>
            <person name="Thornton R."/>
            <person name="Coyle M."/>
            <person name="Francisco L."/>
            <person name="Jackson L."/>
            <person name="Javaid M."/>
            <person name="Korchina V."/>
            <person name="Kovar C."/>
            <person name="Mata R."/>
            <person name="Mathew T."/>
            <person name="Ngo R."/>
            <person name="Nguyen L."/>
            <person name="Nguyen N."/>
            <person name="Okwuonu G."/>
            <person name="Ongeri F."/>
            <person name="Pham C."/>
            <person name="Simmons D."/>
            <person name="Wilczek-Boney K."/>
            <person name="Hale W."/>
            <person name="Jakkamsetti A."/>
            <person name="Pham P."/>
            <person name="Ruth R."/>
            <person name="San Lucas F."/>
            <person name="Warren J."/>
            <person name="Zhang J."/>
            <person name="Zhao Z."/>
            <person name="Zhou C."/>
            <person name="Zhu D."/>
            <person name="Lee S."/>
            <person name="Bess C."/>
            <person name="Blankenburg K."/>
            <person name="Forbes L."/>
            <person name="Fu Q."/>
            <person name="Gubbala S."/>
            <person name="Hirani K."/>
            <person name="Jayaseelan J.C."/>
            <person name="Lara F."/>
            <person name="Munidasa M."/>
            <person name="Palculict T."/>
            <person name="Patil S."/>
            <person name="Pu L.-L."/>
            <person name="Saada N."/>
            <person name="Tang L."/>
            <person name="Weissenberger G."/>
            <person name="Zhu Y."/>
            <person name="Hemphill L."/>
            <person name="Shang Y."/>
            <person name="Youmans B."/>
            <person name="Ayvaz T."/>
            <person name="Ross M."/>
            <person name="Santibanez J."/>
            <person name="Aqrawi P."/>
            <person name="Gross S."/>
            <person name="Joshi V."/>
            <person name="Fowler G."/>
            <person name="Nazareth L."/>
            <person name="Reid J."/>
            <person name="Worley K."/>
            <person name="Petrosino J."/>
            <person name="Highlander S."/>
            <person name="Gibbs R."/>
        </authorList>
    </citation>
    <scope>NUCLEOTIDE SEQUENCE [LARGE SCALE GENOMIC DNA]</scope>
    <source>
        <strain evidence="5 6">DSM 2778</strain>
    </source>
</reference>
<dbReference type="Gene3D" id="3.40.50.920">
    <property type="match status" value="1"/>
</dbReference>
<feature type="domain" description="Transketolase-like pyrimidine-binding" evidence="4">
    <location>
        <begin position="14"/>
        <end position="180"/>
    </location>
</feature>
<dbReference type="Proteomes" id="UP000004067">
    <property type="component" value="Unassembled WGS sequence"/>
</dbReference>
<dbReference type="SMART" id="SM00861">
    <property type="entry name" value="Transket_pyr"/>
    <property type="match status" value="1"/>
</dbReference>
<dbReference type="eggNOG" id="COG3958">
    <property type="taxonomic scope" value="Bacteria"/>
</dbReference>
<dbReference type="InterPro" id="IPR005475">
    <property type="entry name" value="Transketolase-like_Pyr-bd"/>
</dbReference>
<name>F5RII0_9FIRM</name>
<dbReference type="Gene3D" id="3.40.50.970">
    <property type="match status" value="1"/>
</dbReference>
<gene>
    <name evidence="5" type="primary">dxs</name>
    <name evidence="5" type="ORF">HMPREF9081_0065</name>
</gene>
<evidence type="ECO:0000313" key="5">
    <source>
        <dbReference type="EMBL" id="EGK62589.1"/>
    </source>
</evidence>
<dbReference type="InterPro" id="IPR009014">
    <property type="entry name" value="Transketo_C/PFOR_II"/>
</dbReference>
<dbReference type="Pfam" id="PF02780">
    <property type="entry name" value="Transketolase_C"/>
    <property type="match status" value="1"/>
</dbReference>